<sequence length="207" mass="23190">MSAIPLSPFEKKTRDHALVISIGFLIFLPLGTLTARYLRTFTNRWFWPHAVVNLLISGPLIFAGWALGNQANDFEEGFSPRTNHKSLGTTIMILYIIQFILGTIIHYVKIPIPLTGHRPPQNYIHAILGLVILALSTSQIHQGIYTEWPEATGNVHPVPQSAKHSWLALIIVFWALYAIGLGFLPRQYKQETAAIKANEQGDQIPMS</sequence>
<organism evidence="1 2">
    <name type="scientific">Artomyces pyxidatus</name>
    <dbReference type="NCBI Taxonomy" id="48021"/>
    <lineage>
        <taxon>Eukaryota</taxon>
        <taxon>Fungi</taxon>
        <taxon>Dikarya</taxon>
        <taxon>Basidiomycota</taxon>
        <taxon>Agaricomycotina</taxon>
        <taxon>Agaricomycetes</taxon>
        <taxon>Russulales</taxon>
        <taxon>Auriscalpiaceae</taxon>
        <taxon>Artomyces</taxon>
    </lineage>
</organism>
<accession>A0ACB8SX57</accession>
<evidence type="ECO:0000313" key="2">
    <source>
        <dbReference type="Proteomes" id="UP000814140"/>
    </source>
</evidence>
<dbReference type="Proteomes" id="UP000814140">
    <property type="component" value="Unassembled WGS sequence"/>
</dbReference>
<reference evidence="1" key="2">
    <citation type="journal article" date="2022" name="New Phytol.">
        <title>Evolutionary transition to the ectomycorrhizal habit in the genomes of a hyperdiverse lineage of mushroom-forming fungi.</title>
        <authorList>
            <person name="Looney B."/>
            <person name="Miyauchi S."/>
            <person name="Morin E."/>
            <person name="Drula E."/>
            <person name="Courty P.E."/>
            <person name="Kohler A."/>
            <person name="Kuo A."/>
            <person name="LaButti K."/>
            <person name="Pangilinan J."/>
            <person name="Lipzen A."/>
            <person name="Riley R."/>
            <person name="Andreopoulos W."/>
            <person name="He G."/>
            <person name="Johnson J."/>
            <person name="Nolan M."/>
            <person name="Tritt A."/>
            <person name="Barry K.W."/>
            <person name="Grigoriev I.V."/>
            <person name="Nagy L.G."/>
            <person name="Hibbett D."/>
            <person name="Henrissat B."/>
            <person name="Matheny P.B."/>
            <person name="Labbe J."/>
            <person name="Martin F.M."/>
        </authorList>
    </citation>
    <scope>NUCLEOTIDE SEQUENCE</scope>
    <source>
        <strain evidence="1">HHB10654</strain>
    </source>
</reference>
<evidence type="ECO:0000313" key="1">
    <source>
        <dbReference type="EMBL" id="KAI0060787.1"/>
    </source>
</evidence>
<reference evidence="1" key="1">
    <citation type="submission" date="2021-03" db="EMBL/GenBank/DDBJ databases">
        <authorList>
            <consortium name="DOE Joint Genome Institute"/>
            <person name="Ahrendt S."/>
            <person name="Looney B.P."/>
            <person name="Miyauchi S."/>
            <person name="Morin E."/>
            <person name="Drula E."/>
            <person name="Courty P.E."/>
            <person name="Chicoki N."/>
            <person name="Fauchery L."/>
            <person name="Kohler A."/>
            <person name="Kuo A."/>
            <person name="Labutti K."/>
            <person name="Pangilinan J."/>
            <person name="Lipzen A."/>
            <person name="Riley R."/>
            <person name="Andreopoulos W."/>
            <person name="He G."/>
            <person name="Johnson J."/>
            <person name="Barry K.W."/>
            <person name="Grigoriev I.V."/>
            <person name="Nagy L."/>
            <person name="Hibbett D."/>
            <person name="Henrissat B."/>
            <person name="Matheny P.B."/>
            <person name="Labbe J."/>
            <person name="Martin F."/>
        </authorList>
    </citation>
    <scope>NUCLEOTIDE SEQUENCE</scope>
    <source>
        <strain evidence="1">HHB10654</strain>
    </source>
</reference>
<comment type="caution">
    <text evidence="1">The sequence shown here is derived from an EMBL/GenBank/DDBJ whole genome shotgun (WGS) entry which is preliminary data.</text>
</comment>
<protein>
    <submittedName>
        <fullName evidence="1">Uncharacterized protein</fullName>
    </submittedName>
</protein>
<gene>
    <name evidence="1" type="ORF">BV25DRAFT_1917347</name>
</gene>
<name>A0ACB8SX57_9AGAM</name>
<dbReference type="EMBL" id="MU277216">
    <property type="protein sequence ID" value="KAI0060787.1"/>
    <property type="molecule type" value="Genomic_DNA"/>
</dbReference>
<keyword evidence="2" id="KW-1185">Reference proteome</keyword>
<proteinExistence type="predicted"/>